<keyword evidence="8" id="KW-1185">Reference proteome</keyword>
<accession>A0ABS6HDG6</accession>
<evidence type="ECO:0000256" key="3">
    <source>
        <dbReference type="RuleBase" id="RU003357"/>
    </source>
</evidence>
<evidence type="ECO:0000256" key="4">
    <source>
        <dbReference type="SAM" id="SignalP"/>
    </source>
</evidence>
<dbReference type="PANTHER" id="PTHR30069">
    <property type="entry name" value="TONB-DEPENDENT OUTER MEMBRANE RECEPTOR"/>
    <property type="match status" value="1"/>
</dbReference>
<feature type="signal peptide" evidence="4">
    <location>
        <begin position="1"/>
        <end position="30"/>
    </location>
</feature>
<dbReference type="RefSeq" id="WP_216878781.1">
    <property type="nucleotide sequence ID" value="NZ_JAERQM010000009.1"/>
</dbReference>
<evidence type="ECO:0000256" key="1">
    <source>
        <dbReference type="PROSITE-ProRule" id="PRU01360"/>
    </source>
</evidence>
<dbReference type="Pfam" id="PF00593">
    <property type="entry name" value="TonB_dep_Rec_b-barrel"/>
    <property type="match status" value="1"/>
</dbReference>
<evidence type="ECO:0000313" key="7">
    <source>
        <dbReference type="EMBL" id="MBU8546765.1"/>
    </source>
</evidence>
<feature type="short sequence motif" description="TonB C-terminal box" evidence="2">
    <location>
        <begin position="729"/>
        <end position="746"/>
    </location>
</feature>
<reference evidence="7 8" key="1">
    <citation type="submission" date="2021-01" db="EMBL/GenBank/DDBJ databases">
        <title>Roseomonas sp. nov, a bacterium isolated from an oil production mixture in Yumen Oilfield.</title>
        <authorList>
            <person name="Wu D."/>
        </authorList>
    </citation>
    <scope>NUCLEOTIDE SEQUENCE [LARGE SCALE GENOMIC DNA]</scope>
    <source>
        <strain evidence="7 8">ROY-5-3</strain>
    </source>
</reference>
<dbReference type="InterPro" id="IPR039426">
    <property type="entry name" value="TonB-dep_rcpt-like"/>
</dbReference>
<keyword evidence="3" id="KW-0798">TonB box</keyword>
<organism evidence="7 8">
    <name type="scientific">Falsiroseomonas oleicola</name>
    <dbReference type="NCBI Taxonomy" id="2801474"/>
    <lineage>
        <taxon>Bacteria</taxon>
        <taxon>Pseudomonadati</taxon>
        <taxon>Pseudomonadota</taxon>
        <taxon>Alphaproteobacteria</taxon>
        <taxon>Acetobacterales</taxon>
        <taxon>Roseomonadaceae</taxon>
        <taxon>Falsiroseomonas</taxon>
    </lineage>
</organism>
<proteinExistence type="inferred from homology"/>
<feature type="domain" description="TonB-dependent receptor plug" evidence="6">
    <location>
        <begin position="57"/>
        <end position="161"/>
    </location>
</feature>
<feature type="domain" description="TonB-dependent receptor-like beta-barrel" evidence="5">
    <location>
        <begin position="279"/>
        <end position="690"/>
    </location>
</feature>
<feature type="chain" id="PRO_5045678749" evidence="4">
    <location>
        <begin position="31"/>
        <end position="746"/>
    </location>
</feature>
<evidence type="ECO:0000259" key="6">
    <source>
        <dbReference type="Pfam" id="PF07715"/>
    </source>
</evidence>
<evidence type="ECO:0000256" key="2">
    <source>
        <dbReference type="PROSITE-ProRule" id="PRU10144"/>
    </source>
</evidence>
<keyword evidence="1 3" id="KW-0472">Membrane</keyword>
<dbReference type="PROSITE" id="PS01156">
    <property type="entry name" value="TONB_DEPENDENT_REC_2"/>
    <property type="match status" value="1"/>
</dbReference>
<dbReference type="PANTHER" id="PTHR30069:SF42">
    <property type="entry name" value="FERRIC AEROBACTIN RECEPTOR"/>
    <property type="match status" value="1"/>
</dbReference>
<keyword evidence="1" id="KW-0813">Transport</keyword>
<dbReference type="InterPro" id="IPR012910">
    <property type="entry name" value="Plug_dom"/>
</dbReference>
<comment type="caution">
    <text evidence="7">The sequence shown here is derived from an EMBL/GenBank/DDBJ whole genome shotgun (WGS) entry which is preliminary data.</text>
</comment>
<name>A0ABS6HDG6_9PROT</name>
<keyword evidence="4" id="KW-0732">Signal</keyword>
<dbReference type="CDD" id="cd01347">
    <property type="entry name" value="ligand_gated_channel"/>
    <property type="match status" value="1"/>
</dbReference>
<keyword evidence="1" id="KW-0998">Cell outer membrane</keyword>
<evidence type="ECO:0000259" key="5">
    <source>
        <dbReference type="Pfam" id="PF00593"/>
    </source>
</evidence>
<dbReference type="Proteomes" id="UP000689967">
    <property type="component" value="Unassembled WGS sequence"/>
</dbReference>
<sequence length="746" mass="79642">MTIFARHSRLCRSTALAGVLAGLATFPALAQGEQPAEGGALLLGDVTVTASRAPRPVEQIPQSVQVIDRAEIERQLLLGNNAATAISRLVPGFSMTSETISGASETFRGRDVLVLLDGVPLNTPLRDVSRILALIDLNAVERIETVAGGSSLFGSGATGGTINLITRRGTEPGVRFSIDTSVRAFTANPGRSIQPQLSLGASGRTDGGFDFALTATGRQTNVTYDGAGREMPSDALLGQGGGDRTRFGNLTGRFGYDIDSARRLEFSGIFIDVEQDPSYLTSYTTPRARPDFANAYTGEPIYERSASVAARYTDQDFALGRLAVQLFHNDINKRFSYSRYAYPANSVVYYSGNPASPTDASNQTTLNSVRTGLNITVDTPLSGVMDGLLFTWGGDVGRERTTQELLDGRQVFSPLEQTNYAAFGQLQLPLGERLTVRGGLRYERFDLEAEDFTRPTAFYGVSAAGGYVLPALSVTGGSYGYDALTANLGATFRLTPTAEIYGGFSQGFALPDVGSFTRRAGLSLAYACTVARPNCLPAGTSVSYASIAPDAQLVNSYELGIRHRSAEFNAGLVGFASTSDDGVTFDPGTNRISQQKELIYGVEAHADYALTAHFRIGGNLTWREGRYDSNQDGKLDSALPNNRIPSPIRGALSGTYSFDHGTVLRVEGVAFSGRNETIDTRGTRYKLAQGATMNLSAATPIGGGQGYMAVENLFDAAYQNPTATSVRNLPVEALGRVVTLGYRITF</sequence>
<dbReference type="Pfam" id="PF07715">
    <property type="entry name" value="Plug"/>
    <property type="match status" value="1"/>
</dbReference>
<comment type="similarity">
    <text evidence="1 3">Belongs to the TonB-dependent receptor family.</text>
</comment>
<gene>
    <name evidence="7" type="ORF">JJQ90_23805</name>
</gene>
<keyword evidence="7" id="KW-0675">Receptor</keyword>
<keyword evidence="1" id="KW-0812">Transmembrane</keyword>
<dbReference type="EMBL" id="JAERQM010000009">
    <property type="protein sequence ID" value="MBU8546765.1"/>
    <property type="molecule type" value="Genomic_DNA"/>
</dbReference>
<evidence type="ECO:0000313" key="8">
    <source>
        <dbReference type="Proteomes" id="UP000689967"/>
    </source>
</evidence>
<dbReference type="PROSITE" id="PS52016">
    <property type="entry name" value="TONB_DEPENDENT_REC_3"/>
    <property type="match status" value="1"/>
</dbReference>
<dbReference type="InterPro" id="IPR010917">
    <property type="entry name" value="TonB_rcpt_CS"/>
</dbReference>
<keyword evidence="1" id="KW-1134">Transmembrane beta strand</keyword>
<comment type="subcellular location">
    <subcellularLocation>
        <location evidence="1">Cell outer membrane</location>
        <topology evidence="1">Multi-pass membrane protein</topology>
    </subcellularLocation>
</comment>
<protein>
    <submittedName>
        <fullName evidence="7">TonB-dependent receptor</fullName>
    </submittedName>
</protein>
<dbReference type="InterPro" id="IPR000531">
    <property type="entry name" value="Beta-barrel_TonB"/>
</dbReference>